<dbReference type="InterPro" id="IPR012677">
    <property type="entry name" value="Nucleotide-bd_a/b_plait_sf"/>
</dbReference>
<dbReference type="Gene3D" id="3.30.70.330">
    <property type="match status" value="1"/>
</dbReference>
<dbReference type="InterPro" id="IPR009909">
    <property type="entry name" value="Nmi/IFP35_dom"/>
</dbReference>
<protein>
    <recommendedName>
        <fullName evidence="3">RING-type E3 ubiquitin transferase</fullName>
        <ecNumber evidence="3">2.3.2.27</ecNumber>
    </recommendedName>
</protein>
<keyword evidence="10" id="KW-1185">Reference proteome</keyword>
<feature type="region of interest" description="Disordered" evidence="7">
    <location>
        <begin position="764"/>
        <end position="783"/>
    </location>
</feature>
<feature type="region of interest" description="Disordered" evidence="7">
    <location>
        <begin position="520"/>
        <end position="614"/>
    </location>
</feature>
<dbReference type="Gene3D" id="3.30.390.130">
    <property type="match status" value="1"/>
</dbReference>
<feature type="compositionally biased region" description="Polar residues" evidence="7">
    <location>
        <begin position="570"/>
        <end position="589"/>
    </location>
</feature>
<dbReference type="GO" id="GO:0046872">
    <property type="term" value="F:metal ion binding"/>
    <property type="evidence" value="ECO:0007669"/>
    <property type="project" value="UniProtKB-KW"/>
</dbReference>
<feature type="region of interest" description="Disordered" evidence="7">
    <location>
        <begin position="843"/>
        <end position="876"/>
    </location>
</feature>
<reference evidence="9" key="1">
    <citation type="submission" date="2025-08" db="UniProtKB">
        <authorList>
            <consortium name="Ensembl"/>
        </authorList>
    </citation>
    <scope>IDENTIFICATION</scope>
</reference>
<dbReference type="GO" id="GO:0061630">
    <property type="term" value="F:ubiquitin protein ligase activity"/>
    <property type="evidence" value="ECO:0007669"/>
    <property type="project" value="UniProtKB-EC"/>
</dbReference>
<dbReference type="EC" id="2.3.2.27" evidence="3"/>
<name>A0A3Q2E5H9_CYPVA</name>
<dbReference type="InterPro" id="IPR039398">
    <property type="entry name" value="Deltex_fam"/>
</dbReference>
<evidence type="ECO:0000256" key="6">
    <source>
        <dbReference type="PROSITE-ProRule" id="PRU00176"/>
    </source>
</evidence>
<comment type="pathway">
    <text evidence="2">Protein modification; protein ubiquitination.</text>
</comment>
<dbReference type="Pfam" id="PF18102">
    <property type="entry name" value="DTC"/>
    <property type="match status" value="1"/>
</dbReference>
<dbReference type="GeneTree" id="ENSGT00940000154578"/>
<keyword evidence="5" id="KW-0479">Metal-binding</keyword>
<feature type="compositionally biased region" description="Basic and acidic residues" evidence="7">
    <location>
        <begin position="415"/>
        <end position="435"/>
    </location>
</feature>
<dbReference type="Proteomes" id="UP000265020">
    <property type="component" value="Unassembled WGS sequence"/>
</dbReference>
<feature type="region of interest" description="Disordered" evidence="7">
    <location>
        <begin position="793"/>
        <end position="817"/>
    </location>
</feature>
<feature type="compositionally biased region" description="Polar residues" evidence="7">
    <location>
        <begin position="793"/>
        <end position="807"/>
    </location>
</feature>
<evidence type="ECO:0000256" key="5">
    <source>
        <dbReference type="ARBA" id="ARBA00022723"/>
    </source>
</evidence>
<reference evidence="9" key="2">
    <citation type="submission" date="2025-09" db="UniProtKB">
        <authorList>
            <consortium name="Ensembl"/>
        </authorList>
    </citation>
    <scope>IDENTIFICATION</scope>
</reference>
<dbReference type="UniPathway" id="UPA00143"/>
<dbReference type="GeneID" id="107084795"/>
<organism evidence="9 10">
    <name type="scientific">Cyprinodon variegatus</name>
    <name type="common">Sheepshead minnow</name>
    <dbReference type="NCBI Taxonomy" id="28743"/>
    <lineage>
        <taxon>Eukaryota</taxon>
        <taxon>Metazoa</taxon>
        <taxon>Chordata</taxon>
        <taxon>Craniata</taxon>
        <taxon>Vertebrata</taxon>
        <taxon>Euteleostomi</taxon>
        <taxon>Actinopterygii</taxon>
        <taxon>Neopterygii</taxon>
        <taxon>Teleostei</taxon>
        <taxon>Neoteleostei</taxon>
        <taxon>Acanthomorphata</taxon>
        <taxon>Ovalentaria</taxon>
        <taxon>Atherinomorphae</taxon>
        <taxon>Cyprinodontiformes</taxon>
        <taxon>Cyprinodontidae</taxon>
        <taxon>Cyprinodon</taxon>
    </lineage>
</organism>
<dbReference type="RefSeq" id="XP_015230289.1">
    <property type="nucleotide sequence ID" value="XM_015374803.1"/>
</dbReference>
<dbReference type="InterPro" id="IPR039396">
    <property type="entry name" value="Deltex_C"/>
</dbReference>
<feature type="region of interest" description="Disordered" evidence="7">
    <location>
        <begin position="469"/>
        <end position="499"/>
    </location>
</feature>
<dbReference type="GO" id="GO:0016567">
    <property type="term" value="P:protein ubiquitination"/>
    <property type="evidence" value="ECO:0007669"/>
    <property type="project" value="UniProtKB-UniPathway"/>
</dbReference>
<evidence type="ECO:0000313" key="9">
    <source>
        <dbReference type="Ensembl" id="ENSCVAP00000026654.1"/>
    </source>
</evidence>
<proteinExistence type="predicted"/>
<keyword evidence="6" id="KW-0694">RNA-binding</keyword>
<evidence type="ECO:0000256" key="3">
    <source>
        <dbReference type="ARBA" id="ARBA00012483"/>
    </source>
</evidence>
<dbReference type="Ensembl" id="ENSCVAT00000029486.1">
    <property type="protein sequence ID" value="ENSCVAP00000026654.1"/>
    <property type="gene ID" value="ENSCVAG00000012352.1"/>
</dbReference>
<dbReference type="KEGG" id="cvg:107084795"/>
<dbReference type="InterPro" id="IPR039399">
    <property type="entry name" value="Deltex_C_sf"/>
</dbReference>
<accession>A0A3Q2E5H9</accession>
<evidence type="ECO:0000256" key="1">
    <source>
        <dbReference type="ARBA" id="ARBA00000900"/>
    </source>
</evidence>
<evidence type="ECO:0000256" key="4">
    <source>
        <dbReference type="ARBA" id="ARBA00022679"/>
    </source>
</evidence>
<feature type="region of interest" description="Disordered" evidence="7">
    <location>
        <begin position="165"/>
        <end position="244"/>
    </location>
</feature>
<evidence type="ECO:0000256" key="7">
    <source>
        <dbReference type="SAM" id="MobiDB-lite"/>
    </source>
</evidence>
<feature type="compositionally biased region" description="Low complexity" evidence="7">
    <location>
        <begin position="549"/>
        <end position="569"/>
    </location>
</feature>
<feature type="compositionally biased region" description="Polar residues" evidence="7">
    <location>
        <begin position="520"/>
        <end position="548"/>
    </location>
</feature>
<dbReference type="PANTHER" id="PTHR12622">
    <property type="entry name" value="DELTEX-RELATED"/>
    <property type="match status" value="1"/>
</dbReference>
<feature type="compositionally biased region" description="Basic and acidic residues" evidence="7">
    <location>
        <begin position="590"/>
        <end position="605"/>
    </location>
</feature>
<evidence type="ECO:0000259" key="8">
    <source>
        <dbReference type="PROSITE" id="PS50102"/>
    </source>
</evidence>
<feature type="compositionally biased region" description="Basic and acidic residues" evidence="7">
    <location>
        <begin position="188"/>
        <end position="218"/>
    </location>
</feature>
<dbReference type="GO" id="GO:0007219">
    <property type="term" value="P:Notch signaling pathway"/>
    <property type="evidence" value="ECO:0007669"/>
    <property type="project" value="InterPro"/>
</dbReference>
<keyword evidence="4" id="KW-0808">Transferase</keyword>
<dbReference type="GO" id="GO:0003723">
    <property type="term" value="F:RNA binding"/>
    <property type="evidence" value="ECO:0007669"/>
    <property type="project" value="UniProtKB-UniRule"/>
</dbReference>
<evidence type="ECO:0000256" key="2">
    <source>
        <dbReference type="ARBA" id="ARBA00004906"/>
    </source>
</evidence>
<dbReference type="InterPro" id="IPR000504">
    <property type="entry name" value="RRM_dom"/>
</dbReference>
<dbReference type="OrthoDB" id="527344at2759"/>
<feature type="domain" description="RRM" evidence="8">
    <location>
        <begin position="6"/>
        <end position="88"/>
    </location>
</feature>
<feature type="compositionally biased region" description="Polar residues" evidence="7">
    <location>
        <begin position="773"/>
        <end position="783"/>
    </location>
</feature>
<dbReference type="AlphaFoldDB" id="A0A3Q2E5H9"/>
<evidence type="ECO:0000313" key="10">
    <source>
        <dbReference type="Proteomes" id="UP000265020"/>
    </source>
</evidence>
<dbReference type="OMA" id="QRTKCGA"/>
<dbReference type="RefSeq" id="XP_015230288.1">
    <property type="nucleotide sequence ID" value="XM_015374802.1"/>
</dbReference>
<dbReference type="PROSITE" id="PS50102">
    <property type="entry name" value="RRM"/>
    <property type="match status" value="1"/>
</dbReference>
<sequence length="1057" mass="117421">MAEAGRTVKVSGLPTDIEDERLKDKLLIHFLRSRNGGGEIDHVALLKPRPLCALIIFEDSAVAQRIVQDYRHVLEIDGRKYELNASEHPDSLDADQVVLSLTAMVDYSRLPGGINALENLCKSHQDVQINQTATERCCTLSGSYSKVQAALAQLLCHPGGPQFSEYKDSGPAASRRISPLQKSQKPQVSKDQRRNPTKPKEPREERDYSDVLTEDKKLSLNRNLAPGDDNWESANHKESAAQGSPTAFIEESSLIVDSDVFQYLQKHCKKEYQKILSQFGIEVINETNQGLTTLFLHIADAAVGEEGRERVTLAKKAISQLYQENEAKICRDQMPKIILNHGGGLQRAMENLSARLPKLLLNEDEQNIYFIGSSKDIAEARHYLLIDHKESRNNKEDVASLLNFPSYNSGSSPLHAEEERRPLTTSHAEGHFDERVHRRLISEEDELRGDGARRYKLAARFKDSGLAGLGNFPFRPNASPSRQTHQELMPRTEVQSQTTGISGEEALQGDILFKTAHASASPSAFTTIKTPPITNTADTRPKNLTSPFGLTPSSLPSSALPPSAPGSTLKRASSFSGTPQQKAQVLGQKSQDDSSKSPARVRERSSSFSSQTLRDKQEVYREEISVSRVMWQYIKEAYGTRVEDLTSDLQMKESFSEGSRDLTIILRGADSSKVKLCRERLQTLVDSVGADFSVQELRMAELGISNPDDETLQACCSEVRSRFKKVVIHTMKKSLYLVGPEQLCSKVAATLREVFSREPEQHDFSNHFLPLNAPQSRSRAPDSSYQVVAFTQTNKANGNGGNQQWKTTYDRDFNENGPINGASSQLLVKKEYVLREKEDRKIIENNPVNGEKETTLHQTDSTGHRSSETQSNSAESRSGLEGQVFCSVCEQRKHFLVRAKCGVTMCTECLERVHAYCKNCYKAEPKEPQGISGEMKKSKLSIALPGHTKDTAIKITYRIPDGIQGEGHPSPGKPFKGGLFEAYLPDNGNARKLLPRLEKAFKQGLTFTVTGKGREARVTWDGIPHKTSLYGGKAEKGYPDSGYLSRLSTILTSKGIE</sequence>
<comment type="catalytic activity">
    <reaction evidence="1">
        <text>S-ubiquitinyl-[E2 ubiquitin-conjugating enzyme]-L-cysteine + [acceptor protein]-L-lysine = [E2 ubiquitin-conjugating enzyme]-L-cysteine + N(6)-ubiquitinyl-[acceptor protein]-L-lysine.</text>
        <dbReference type="EC" id="2.3.2.27"/>
    </reaction>
</comment>
<feature type="region of interest" description="Disordered" evidence="7">
    <location>
        <begin position="408"/>
        <end position="435"/>
    </location>
</feature>
<dbReference type="Pfam" id="PF07292">
    <property type="entry name" value="NID"/>
    <property type="match status" value="1"/>
</dbReference>